<protein>
    <submittedName>
        <fullName evidence="2">Nitrilase/cyanide hydratase and apolipoprotein N-acyltransferase</fullName>
    </submittedName>
</protein>
<evidence type="ECO:0000259" key="1">
    <source>
        <dbReference type="PROSITE" id="PS50263"/>
    </source>
</evidence>
<organism evidence="2 3">
    <name type="scientific">Vulcanisaeta moutnovskia (strain 768-28)</name>
    <dbReference type="NCBI Taxonomy" id="985053"/>
    <lineage>
        <taxon>Archaea</taxon>
        <taxon>Thermoproteota</taxon>
        <taxon>Thermoprotei</taxon>
        <taxon>Thermoproteales</taxon>
        <taxon>Thermoproteaceae</taxon>
        <taxon>Vulcanisaeta</taxon>
    </lineage>
</organism>
<dbReference type="HOGENOM" id="CLU_030130_3_8_2"/>
<dbReference type="InterPro" id="IPR003010">
    <property type="entry name" value="C-N_Hydrolase"/>
</dbReference>
<dbReference type="Gene3D" id="3.60.110.10">
    <property type="entry name" value="Carbon-nitrogen hydrolase"/>
    <property type="match status" value="1"/>
</dbReference>
<evidence type="ECO:0000313" key="2">
    <source>
        <dbReference type="EMBL" id="ADY01008.1"/>
    </source>
</evidence>
<dbReference type="AlphaFoldDB" id="F0QWG0"/>
<dbReference type="EMBL" id="CP002529">
    <property type="protein sequence ID" value="ADY01008.1"/>
    <property type="molecule type" value="Genomic_DNA"/>
</dbReference>
<dbReference type="PANTHER" id="PTHR23088:SF27">
    <property type="entry name" value="DEAMINATED GLUTATHIONE AMIDASE"/>
    <property type="match status" value="1"/>
</dbReference>
<dbReference type="STRING" id="985053.VMUT_0798"/>
<dbReference type="Proteomes" id="UP000007485">
    <property type="component" value="Chromosome"/>
</dbReference>
<dbReference type="PROSITE" id="PS50263">
    <property type="entry name" value="CN_HYDROLASE"/>
    <property type="match status" value="1"/>
</dbReference>
<dbReference type="RefSeq" id="WP_013604170.1">
    <property type="nucleotide sequence ID" value="NC_015151.1"/>
</dbReference>
<dbReference type="SUPFAM" id="SSF56317">
    <property type="entry name" value="Carbon-nitrogen hydrolase"/>
    <property type="match status" value="1"/>
</dbReference>
<dbReference type="KEGG" id="vmo:VMUT_0798"/>
<accession>F0QWG0</accession>
<sequence length="264" mass="29553">MDRLKVAIAQTRRFNNYNEGVAWLRAKTRDLSTDLIILPENWVGVKVLSSEEFNEYVSLLKELANNTGALIIGGAVYVNTNNRNVSICPMINEKGLVNYSEKIYPSRATGERAEISNGNRLGIIKINDWYIGCIICVDVLYPELTRLMAKHGIDIIANPSSISIDRVPLWRSLGLVRAFENSAYFASAMGTGYKYPDNRDVLGGSFITSPNGEFVLIIEPGIEGLFTAVLNYNEIEYARSRRGYINDLRNEYLINNVLISVTNA</sequence>
<dbReference type="eggNOG" id="arCOG00062">
    <property type="taxonomic scope" value="Archaea"/>
</dbReference>
<proteinExistence type="predicted"/>
<feature type="domain" description="CN hydrolase" evidence="1">
    <location>
        <begin position="4"/>
        <end position="232"/>
    </location>
</feature>
<dbReference type="InterPro" id="IPR036526">
    <property type="entry name" value="C-N_Hydrolase_sf"/>
</dbReference>
<name>F0QWG0_VULM7</name>
<dbReference type="Pfam" id="PF00795">
    <property type="entry name" value="CN_hydrolase"/>
    <property type="match status" value="1"/>
</dbReference>
<evidence type="ECO:0000313" key="3">
    <source>
        <dbReference type="Proteomes" id="UP000007485"/>
    </source>
</evidence>
<gene>
    <name evidence="2" type="ordered locus">VMUT_0798</name>
</gene>
<keyword evidence="3" id="KW-1185">Reference proteome</keyword>
<dbReference type="CDD" id="cd07197">
    <property type="entry name" value="nitrilase"/>
    <property type="match status" value="1"/>
</dbReference>
<dbReference type="GO" id="GO:0016746">
    <property type="term" value="F:acyltransferase activity"/>
    <property type="evidence" value="ECO:0007669"/>
    <property type="project" value="UniProtKB-KW"/>
</dbReference>
<dbReference type="OrthoDB" id="41015at2157"/>
<dbReference type="GeneID" id="10288450"/>
<reference evidence="2 3" key="1">
    <citation type="journal article" date="2011" name="J. Bacteriol.">
        <title>Complete genome sequence of 'Vulcanisaeta moutnovskia' strain 768-28, a novel member of the hyperthermophilic crenarchaeal genus vulcanisaeta.</title>
        <authorList>
            <person name="Gumerov V.M."/>
            <person name="Mardanov A.V."/>
            <person name="Beletsky A.V."/>
            <person name="Prokofeva M.I."/>
            <person name="Bonch-Osmolovskaya E.A."/>
            <person name="Ravin N.V."/>
            <person name="Skryabin K.G."/>
        </authorList>
    </citation>
    <scope>NUCLEOTIDE SEQUENCE [LARGE SCALE GENOMIC DNA]</scope>
    <source>
        <strain evidence="2 3">768-28</strain>
    </source>
</reference>
<dbReference type="PANTHER" id="PTHR23088">
    <property type="entry name" value="NITRILASE-RELATED"/>
    <property type="match status" value="1"/>
</dbReference>